<reference evidence="2 3" key="1">
    <citation type="submission" date="2020-02" db="EMBL/GenBank/DDBJ databases">
        <title>Rhodobacter translucens sp. nov., a novel bacterium isolated from activated sludge.</title>
        <authorList>
            <person name="Liu J."/>
        </authorList>
    </citation>
    <scope>NUCLEOTIDE SEQUENCE [LARGE SCALE GENOMIC DNA]</scope>
    <source>
        <strain evidence="2 3">HX-7-19</strain>
    </source>
</reference>
<keyword evidence="3" id="KW-1185">Reference proteome</keyword>
<feature type="transmembrane region" description="Helical" evidence="1">
    <location>
        <begin position="125"/>
        <end position="146"/>
    </location>
</feature>
<comment type="caution">
    <text evidence="2">The sequence shown here is derived from an EMBL/GenBank/DDBJ whole genome shotgun (WGS) entry which is preliminary data.</text>
</comment>
<dbReference type="EMBL" id="JAALFE010000004">
    <property type="protein sequence ID" value="NGQ90347.1"/>
    <property type="molecule type" value="Genomic_DNA"/>
</dbReference>
<accession>A0A6M1TR43</accession>
<feature type="transmembrane region" description="Helical" evidence="1">
    <location>
        <begin position="166"/>
        <end position="187"/>
    </location>
</feature>
<feature type="transmembrane region" description="Helical" evidence="1">
    <location>
        <begin position="87"/>
        <end position="113"/>
    </location>
</feature>
<dbReference type="Proteomes" id="UP000474758">
    <property type="component" value="Unassembled WGS sequence"/>
</dbReference>
<evidence type="ECO:0000313" key="3">
    <source>
        <dbReference type="Proteomes" id="UP000474758"/>
    </source>
</evidence>
<keyword evidence="1" id="KW-0812">Transmembrane</keyword>
<keyword evidence="1" id="KW-0472">Membrane</keyword>
<feature type="transmembrane region" description="Helical" evidence="1">
    <location>
        <begin position="47"/>
        <end position="75"/>
    </location>
</feature>
<sequence length="190" mass="20274">MLRDLRQVALHFCIASGLMVLAFLLCQGLHDLSRIFGNGAMQSRMHAVFLPFGVTVLMVWVYGWVAMLMVLPAAILSTGMIVGLEGMTALLLVVLVAKVLAVPVAFALFRVLGMDARGEGQDANWKAILLVGLAGSLIGNVPRVLIGPCCGEMPMLARAEPFLKAAAADMAGLVLVLLAAMTFFRVLRHG</sequence>
<evidence type="ECO:0000256" key="1">
    <source>
        <dbReference type="SAM" id="Phobius"/>
    </source>
</evidence>
<feature type="transmembrane region" description="Helical" evidence="1">
    <location>
        <begin position="6"/>
        <end position="26"/>
    </location>
</feature>
<keyword evidence="1" id="KW-1133">Transmembrane helix</keyword>
<organism evidence="2 3">
    <name type="scientific">Paragemmobacter kunshanensis</name>
    <dbReference type="NCBI Taxonomy" id="2583234"/>
    <lineage>
        <taxon>Bacteria</taxon>
        <taxon>Pseudomonadati</taxon>
        <taxon>Pseudomonadota</taxon>
        <taxon>Alphaproteobacteria</taxon>
        <taxon>Rhodobacterales</taxon>
        <taxon>Paracoccaceae</taxon>
        <taxon>Paragemmobacter</taxon>
    </lineage>
</organism>
<evidence type="ECO:0000313" key="2">
    <source>
        <dbReference type="EMBL" id="NGQ90347.1"/>
    </source>
</evidence>
<dbReference type="RefSeq" id="WP_165047708.1">
    <property type="nucleotide sequence ID" value="NZ_JAALFE010000004.1"/>
</dbReference>
<proteinExistence type="predicted"/>
<gene>
    <name evidence="2" type="ORF">G5V65_05525</name>
</gene>
<name>A0A6M1TR43_9RHOB</name>
<protein>
    <submittedName>
        <fullName evidence="2">Uncharacterized protein</fullName>
    </submittedName>
</protein>
<dbReference type="AlphaFoldDB" id="A0A6M1TR43"/>